<organism evidence="3 4">
    <name type="scientific">Staphylococcus xylosus</name>
    <dbReference type="NCBI Taxonomy" id="1288"/>
    <lineage>
        <taxon>Bacteria</taxon>
        <taxon>Bacillati</taxon>
        <taxon>Bacillota</taxon>
        <taxon>Bacilli</taxon>
        <taxon>Bacillales</taxon>
        <taxon>Staphylococcaceae</taxon>
        <taxon>Staphylococcus</taxon>
    </lineage>
</organism>
<comment type="caution">
    <text evidence="3">The sequence shown here is derived from an EMBL/GenBank/DDBJ whole genome shotgun (WGS) entry which is preliminary data.</text>
</comment>
<evidence type="ECO:0000313" key="4">
    <source>
        <dbReference type="Proteomes" id="UP000285567"/>
    </source>
</evidence>
<comment type="similarity">
    <text evidence="1">Belongs to the CapA family.</text>
</comment>
<reference evidence="3 4" key="1">
    <citation type="journal article" date="2016" name="Front. Microbiol.">
        <title>Comprehensive Phylogenetic Analysis of Bovine Non-aureus Staphylococci Species Based on Whole-Genome Sequencing.</title>
        <authorList>
            <person name="Naushad S."/>
            <person name="Barkema H.W."/>
            <person name="Luby C."/>
            <person name="Condas L.A."/>
            <person name="Nobrega D.B."/>
            <person name="Carson D.A."/>
            <person name="De Buck J."/>
        </authorList>
    </citation>
    <scope>NUCLEOTIDE SEQUENCE [LARGE SCALE GENOMIC DNA]</scope>
    <source>
        <strain evidence="3 4">SNUC 102</strain>
    </source>
</reference>
<protein>
    <submittedName>
        <fullName evidence="3">CapA family protein</fullName>
    </submittedName>
</protein>
<dbReference type="PANTHER" id="PTHR33393:SF12">
    <property type="entry name" value="CAPSULE BIOSYNTHESIS PROTEIN CAPA"/>
    <property type="match status" value="1"/>
</dbReference>
<gene>
    <name evidence="3" type="ORF">BU097_00495</name>
</gene>
<dbReference type="InterPro" id="IPR019079">
    <property type="entry name" value="Capsule_synth_CapA"/>
</dbReference>
<name>A0A418ISP2_STAXY</name>
<dbReference type="AlphaFoldDB" id="A0A418ISP2"/>
<dbReference type="Pfam" id="PF09587">
    <property type="entry name" value="PGA_cap"/>
    <property type="match status" value="1"/>
</dbReference>
<dbReference type="EMBL" id="QXUL01000001">
    <property type="protein sequence ID" value="RIN13113.1"/>
    <property type="molecule type" value="Genomic_DNA"/>
</dbReference>
<dbReference type="Gene3D" id="3.60.21.10">
    <property type="match status" value="1"/>
</dbReference>
<evidence type="ECO:0000259" key="2">
    <source>
        <dbReference type="SMART" id="SM00854"/>
    </source>
</evidence>
<dbReference type="SUPFAM" id="SSF56300">
    <property type="entry name" value="Metallo-dependent phosphatases"/>
    <property type="match status" value="1"/>
</dbReference>
<feature type="domain" description="Capsule synthesis protein CapA" evidence="2">
    <location>
        <begin position="34"/>
        <end position="279"/>
    </location>
</feature>
<dbReference type="SMART" id="SM00854">
    <property type="entry name" value="PGA_cap"/>
    <property type="match status" value="1"/>
</dbReference>
<keyword evidence="4" id="KW-1185">Reference proteome</keyword>
<dbReference type="PANTHER" id="PTHR33393">
    <property type="entry name" value="POLYGLUTAMINE SYNTHESIS ACCESSORY PROTEIN RV0574C-RELATED"/>
    <property type="match status" value="1"/>
</dbReference>
<proteinExistence type="inferred from homology"/>
<evidence type="ECO:0000256" key="1">
    <source>
        <dbReference type="ARBA" id="ARBA00005662"/>
    </source>
</evidence>
<dbReference type="CDD" id="cd07381">
    <property type="entry name" value="MPP_CapA"/>
    <property type="match status" value="1"/>
</dbReference>
<dbReference type="InterPro" id="IPR029052">
    <property type="entry name" value="Metallo-depent_PP-like"/>
</dbReference>
<dbReference type="Proteomes" id="UP000285567">
    <property type="component" value="Unassembled WGS sequence"/>
</dbReference>
<evidence type="ECO:0000313" key="3">
    <source>
        <dbReference type="EMBL" id="RIN13113.1"/>
    </source>
</evidence>
<dbReference type="OrthoDB" id="9810906at2"/>
<dbReference type="InterPro" id="IPR052169">
    <property type="entry name" value="CW_Biosynth-Accessory"/>
</dbReference>
<accession>A0A418ISP2</accession>
<sequence length="380" mass="43149">MMRYRILLVLLFSLFLTLCIFCLSDQKNLTHKASFYAVGDNLIHPVVYRDALQRNGSFDFEPMYESLKKEIQAADISYVNQESPIGGDEKGLSGFKQFNTPNDIARDVVDTGFNVVNGANNHALDQGTDGLLNEINVWEHFKGVFYTGTFKSQRDRDTIPTFNKKGIKIAMLSYTYGTNDIKPENKYQINYFNEEQIKKDVAKAKEQSDMVMVSAHWGNEGKHEPNAKQKQYAKVFADAGVDVVIGTHPHVIQPIQWVKGNDNHRTLVAYSLGNFLNGQSTGNESNALGGNIQFNIEKQPKGITIKDVKWKSLVTHYEIENPLDSKTRQNFKMYPLADYTNNKAKQHALNTTAENEMTKDKMESITKKVIDNQYLDDSSY</sequence>